<name>H2Z319_CIOSA</name>
<evidence type="ECO:0000256" key="1">
    <source>
        <dbReference type="SAM" id="MobiDB-lite"/>
    </source>
</evidence>
<feature type="region of interest" description="Disordered" evidence="1">
    <location>
        <begin position="125"/>
        <end position="165"/>
    </location>
</feature>
<keyword evidence="3" id="KW-1185">Reference proteome</keyword>
<reference evidence="2" key="3">
    <citation type="submission" date="2025-09" db="UniProtKB">
        <authorList>
            <consortium name="Ensembl"/>
        </authorList>
    </citation>
    <scope>IDENTIFICATION</scope>
</reference>
<dbReference type="Ensembl" id="ENSCSAVT00000012120.1">
    <property type="protein sequence ID" value="ENSCSAVP00000011981.1"/>
    <property type="gene ID" value="ENSCSAVG00000007042.1"/>
</dbReference>
<feature type="compositionally biased region" description="Acidic residues" evidence="1">
    <location>
        <begin position="1"/>
        <end position="11"/>
    </location>
</feature>
<feature type="compositionally biased region" description="Basic and acidic residues" evidence="1">
    <location>
        <begin position="63"/>
        <end position="74"/>
    </location>
</feature>
<evidence type="ECO:0000313" key="2">
    <source>
        <dbReference type="Ensembl" id="ENSCSAVP00000011981.1"/>
    </source>
</evidence>
<reference evidence="3" key="1">
    <citation type="submission" date="2003-08" db="EMBL/GenBank/DDBJ databases">
        <authorList>
            <person name="Birren B."/>
            <person name="Nusbaum C."/>
            <person name="Abebe A."/>
            <person name="Abouelleil A."/>
            <person name="Adekoya E."/>
            <person name="Ait-zahra M."/>
            <person name="Allen N."/>
            <person name="Allen T."/>
            <person name="An P."/>
            <person name="Anderson M."/>
            <person name="Anderson S."/>
            <person name="Arachchi H."/>
            <person name="Armbruster J."/>
            <person name="Bachantsang P."/>
            <person name="Baldwin J."/>
            <person name="Barry A."/>
            <person name="Bayul T."/>
            <person name="Blitshsteyn B."/>
            <person name="Bloom T."/>
            <person name="Blye J."/>
            <person name="Boguslavskiy L."/>
            <person name="Borowsky M."/>
            <person name="Boukhgalter B."/>
            <person name="Brunache A."/>
            <person name="Butler J."/>
            <person name="Calixte N."/>
            <person name="Calvo S."/>
            <person name="Camarata J."/>
            <person name="Campo K."/>
            <person name="Chang J."/>
            <person name="Cheshatsang Y."/>
            <person name="Citroen M."/>
            <person name="Collymore A."/>
            <person name="Considine T."/>
            <person name="Cook A."/>
            <person name="Cooke P."/>
            <person name="Corum B."/>
            <person name="Cuomo C."/>
            <person name="David R."/>
            <person name="Dawoe T."/>
            <person name="Degray S."/>
            <person name="Dodge S."/>
            <person name="Dooley K."/>
            <person name="Dorje P."/>
            <person name="Dorjee K."/>
            <person name="Dorris L."/>
            <person name="Duffey N."/>
            <person name="Dupes A."/>
            <person name="Elkins T."/>
            <person name="Engels R."/>
            <person name="Erickson J."/>
            <person name="Farina A."/>
            <person name="Faro S."/>
            <person name="Ferreira P."/>
            <person name="Fischer H."/>
            <person name="Fitzgerald M."/>
            <person name="Foley K."/>
            <person name="Gage D."/>
            <person name="Galagan J."/>
            <person name="Gearin G."/>
            <person name="Gnerre S."/>
            <person name="Gnirke A."/>
            <person name="Goyette A."/>
            <person name="Graham J."/>
            <person name="Grandbois E."/>
            <person name="Gyaltsen K."/>
            <person name="Hafez N."/>
            <person name="Hagopian D."/>
            <person name="Hagos B."/>
            <person name="Hall J."/>
            <person name="Hatcher B."/>
            <person name="Heller A."/>
            <person name="Higgins H."/>
            <person name="Honan T."/>
            <person name="Horn A."/>
            <person name="Houde N."/>
            <person name="Hughes L."/>
            <person name="Hulme W."/>
            <person name="Husby E."/>
            <person name="Iliev I."/>
            <person name="Jaffe D."/>
            <person name="Jones C."/>
            <person name="Kamal M."/>
            <person name="Kamat A."/>
            <person name="Kamvysselis M."/>
            <person name="Karlsson E."/>
            <person name="Kells C."/>
            <person name="Kieu A."/>
            <person name="Kisner P."/>
            <person name="Kodira C."/>
            <person name="Kulbokas E."/>
            <person name="Labutti K."/>
            <person name="Lama D."/>
            <person name="Landers T."/>
            <person name="Leger J."/>
            <person name="Levine S."/>
            <person name="Lewis D."/>
            <person name="Lewis T."/>
            <person name="Lindblad-toh K."/>
            <person name="Liu X."/>
            <person name="Lokyitsang T."/>
            <person name="Lokyitsang Y."/>
            <person name="Lucien O."/>
            <person name="Lui A."/>
            <person name="Ma L.J."/>
            <person name="Mabbitt R."/>
            <person name="Macdonald J."/>
            <person name="Maclean C."/>
            <person name="Major J."/>
            <person name="Manning J."/>
            <person name="Marabella R."/>
            <person name="Maru K."/>
            <person name="Matthews C."/>
            <person name="Mauceli E."/>
            <person name="Mccarthy M."/>
            <person name="Mcdonough S."/>
            <person name="Mcghee T."/>
            <person name="Meldrim J."/>
            <person name="Meneus L."/>
            <person name="Mesirov J."/>
            <person name="Mihalev A."/>
            <person name="Mihova T."/>
            <person name="Mikkelsen T."/>
            <person name="Mlenga V."/>
            <person name="Moru K."/>
            <person name="Mozes J."/>
            <person name="Mulrain L."/>
            <person name="Munson G."/>
            <person name="Naylor J."/>
            <person name="Newes C."/>
            <person name="Nguyen C."/>
            <person name="Nguyen N."/>
            <person name="Nguyen T."/>
            <person name="Nicol R."/>
            <person name="Nielsen C."/>
            <person name="Nizzari M."/>
            <person name="Norbu C."/>
            <person name="Norbu N."/>
            <person name="O'donnell P."/>
            <person name="Okoawo O."/>
            <person name="O'leary S."/>
            <person name="Omotosho B."/>
            <person name="O'neill K."/>
            <person name="Osman S."/>
            <person name="Parker S."/>
            <person name="Perrin D."/>
            <person name="Phunkhang P."/>
            <person name="Piqani B."/>
            <person name="Purcell S."/>
            <person name="Rachupka T."/>
            <person name="Ramasamy U."/>
            <person name="Rameau R."/>
            <person name="Ray V."/>
            <person name="Raymond C."/>
            <person name="Retta R."/>
            <person name="Richardson S."/>
            <person name="Rise C."/>
            <person name="Rodriguez J."/>
            <person name="Rogers J."/>
            <person name="Rogov P."/>
            <person name="Rutman M."/>
            <person name="Schupbach R."/>
            <person name="Seaman C."/>
            <person name="Settipalli S."/>
            <person name="Sharpe T."/>
            <person name="Sheridan J."/>
            <person name="Sherpa N."/>
            <person name="Shi J."/>
            <person name="Smirnov S."/>
            <person name="Smith C."/>
            <person name="Sougnez C."/>
            <person name="Spencer B."/>
            <person name="Stalker J."/>
            <person name="Stange-thomann N."/>
            <person name="Stavropoulos S."/>
            <person name="Stetson K."/>
            <person name="Stone C."/>
            <person name="Stone S."/>
            <person name="Stubbs M."/>
            <person name="Talamas J."/>
            <person name="Tchuinga P."/>
            <person name="Tenzing P."/>
            <person name="Tesfaye S."/>
            <person name="Theodore J."/>
            <person name="Thoulutsang Y."/>
            <person name="Topham K."/>
            <person name="Towey S."/>
            <person name="Tsamla T."/>
            <person name="Tsomo N."/>
            <person name="Vallee D."/>
            <person name="Vassiliev H."/>
            <person name="Venkataraman V."/>
            <person name="Vinson J."/>
            <person name="Vo A."/>
            <person name="Wade C."/>
            <person name="Wang S."/>
            <person name="Wangchuk T."/>
            <person name="Wangdi T."/>
            <person name="Whittaker C."/>
            <person name="Wilkinson J."/>
            <person name="Wu Y."/>
            <person name="Wyman D."/>
            <person name="Yadav S."/>
            <person name="Yang S."/>
            <person name="Yang X."/>
            <person name="Yeager S."/>
            <person name="Yee E."/>
            <person name="Young G."/>
            <person name="Zainoun J."/>
            <person name="Zembeck L."/>
            <person name="Zimmer A."/>
            <person name="Zody M."/>
            <person name="Lander E."/>
        </authorList>
    </citation>
    <scope>NUCLEOTIDE SEQUENCE [LARGE SCALE GENOMIC DNA]</scope>
</reference>
<protein>
    <submittedName>
        <fullName evidence="2">Uncharacterized protein</fullName>
    </submittedName>
</protein>
<dbReference type="HOGENOM" id="CLU_609633_0_0_1"/>
<feature type="compositionally biased region" description="Polar residues" evidence="1">
    <location>
        <begin position="42"/>
        <end position="54"/>
    </location>
</feature>
<feature type="region of interest" description="Disordered" evidence="1">
    <location>
        <begin position="1"/>
        <end position="100"/>
    </location>
</feature>
<sequence length="449" mass="51422">MSDNWDDDDFGTFESADVNELKSSTSSSLNKPTHLPAWLLEAQTSSTPPTSAIHESTGAAVAKHLEKSPGKVEETDALASKSVISLPGADKTEDESKHSSVVPEYAFGDIFSNASTQPKPINTRSELMEEQRSEQEINEELQWKQEKSDEKMKKEKHRRDNKEKERNLVLELNNQLDSAIALKQESEKTLKEVQEKLDATVKELNDEMQRKEAQHRIDLQQLEEKRKKDIKLQREDSENTMKELTEQYTTLCKQVADEQKLQFEKHLLEITEKCCVMLGQQNESMTQLLIQQNSMFDDKLSDSLARCRSDLGHFLEDQMKMVEEKCSRATEDVVAAAKVQIDKELSKELEINAKSKQDLVEELTRTHKEQIRASLGEERERTDIIIKNTIEETRESVSRIARQERQELELSRERHLGALSILLTSSQEHLRHLRDDVTSNLAPTNGKPT</sequence>
<reference evidence="2" key="2">
    <citation type="submission" date="2025-08" db="UniProtKB">
        <authorList>
            <consortium name="Ensembl"/>
        </authorList>
    </citation>
    <scope>IDENTIFICATION</scope>
</reference>
<accession>H2Z319</accession>
<feature type="compositionally biased region" description="Polar residues" evidence="1">
    <location>
        <begin position="21"/>
        <end position="31"/>
    </location>
</feature>
<dbReference type="GeneTree" id="ENSGT00660000096576"/>
<dbReference type="AlphaFoldDB" id="H2Z319"/>
<evidence type="ECO:0000313" key="3">
    <source>
        <dbReference type="Proteomes" id="UP000007875"/>
    </source>
</evidence>
<proteinExistence type="predicted"/>
<dbReference type="InParanoid" id="H2Z319"/>
<dbReference type="Proteomes" id="UP000007875">
    <property type="component" value="Unassembled WGS sequence"/>
</dbReference>
<feature type="compositionally biased region" description="Basic and acidic residues" evidence="1">
    <location>
        <begin position="126"/>
        <end position="165"/>
    </location>
</feature>
<organism evidence="2 3">
    <name type="scientific">Ciona savignyi</name>
    <name type="common">Pacific transparent sea squirt</name>
    <dbReference type="NCBI Taxonomy" id="51511"/>
    <lineage>
        <taxon>Eukaryota</taxon>
        <taxon>Metazoa</taxon>
        <taxon>Chordata</taxon>
        <taxon>Tunicata</taxon>
        <taxon>Ascidiacea</taxon>
        <taxon>Phlebobranchia</taxon>
        <taxon>Cionidae</taxon>
        <taxon>Ciona</taxon>
    </lineage>
</organism>